<protein>
    <submittedName>
        <fullName evidence="2">Nucleoside hydrolase</fullName>
    </submittedName>
</protein>
<evidence type="ECO:0000313" key="2">
    <source>
        <dbReference type="EMBL" id="RJO74194.1"/>
    </source>
</evidence>
<keyword evidence="3" id="KW-1185">Reference proteome</keyword>
<dbReference type="EMBL" id="QZFU01000020">
    <property type="protein sequence ID" value="RJO74194.1"/>
    <property type="molecule type" value="Genomic_DNA"/>
</dbReference>
<dbReference type="GO" id="GO:0016799">
    <property type="term" value="F:hydrolase activity, hydrolyzing N-glycosyl compounds"/>
    <property type="evidence" value="ECO:0007669"/>
    <property type="project" value="InterPro"/>
</dbReference>
<accession>A0A3A4KMI3</accession>
<dbReference type="OrthoDB" id="4513390at2"/>
<name>A0A3A4KMI3_9NOCA</name>
<dbReference type="AlphaFoldDB" id="A0A3A4KMI3"/>
<evidence type="ECO:0000313" key="3">
    <source>
        <dbReference type="Proteomes" id="UP000266677"/>
    </source>
</evidence>
<dbReference type="RefSeq" id="WP_120042360.1">
    <property type="nucleotide sequence ID" value="NZ_QZFU01000020.1"/>
</dbReference>
<organism evidence="2 3">
    <name type="scientific">Nocardia panacis</name>
    <dbReference type="NCBI Taxonomy" id="2340916"/>
    <lineage>
        <taxon>Bacteria</taxon>
        <taxon>Bacillati</taxon>
        <taxon>Actinomycetota</taxon>
        <taxon>Actinomycetes</taxon>
        <taxon>Mycobacteriales</taxon>
        <taxon>Nocardiaceae</taxon>
        <taxon>Nocardia</taxon>
    </lineage>
</organism>
<dbReference type="InterPro" id="IPR036452">
    <property type="entry name" value="Ribo_hydro-like"/>
</dbReference>
<dbReference type="Gene3D" id="3.90.245.10">
    <property type="entry name" value="Ribonucleoside hydrolase-like"/>
    <property type="match status" value="1"/>
</dbReference>
<reference evidence="2 3" key="1">
    <citation type="submission" date="2018-09" db="EMBL/GenBank/DDBJ databases">
        <title>YIM PH21274 draft genome.</title>
        <authorList>
            <person name="Miao C."/>
        </authorList>
    </citation>
    <scope>NUCLEOTIDE SEQUENCE [LARGE SCALE GENOMIC DNA]</scope>
    <source>
        <strain evidence="2 3">YIM PH 21724</strain>
    </source>
</reference>
<dbReference type="Proteomes" id="UP000266677">
    <property type="component" value="Unassembled WGS sequence"/>
</dbReference>
<feature type="domain" description="Inosine/uridine-preferring nucleoside hydrolase" evidence="1">
    <location>
        <begin position="12"/>
        <end position="278"/>
    </location>
</feature>
<dbReference type="Pfam" id="PF01156">
    <property type="entry name" value="IU_nuc_hydro"/>
    <property type="match status" value="1"/>
</dbReference>
<keyword evidence="2" id="KW-0378">Hydrolase</keyword>
<evidence type="ECO:0000259" key="1">
    <source>
        <dbReference type="Pfam" id="PF01156"/>
    </source>
</evidence>
<gene>
    <name evidence="2" type="ORF">D5S18_18750</name>
</gene>
<proteinExistence type="predicted"/>
<sequence length="288" mass="31444">MNSVIVDPAVSVIMDTDIGYDPDDAFALVAAARSVEQLIVVTADEVRGGYRARYARALLDALDRPDVPVHVGIDLGSESFVVHDEALTAPAQPGAFHDAVESACRSTYGPVQWAGQGPLSNVVSVLTERPHLTEKIAVTQQGGWLDTYHSGPTKTSHNLRVDVRAAGVGLRMLHRPRLVLSDHTGVPEIRVTTDSDLYKELAGNDAPWARLLFANVRNWLSKRPHFYLHDPLTLSAALGQKFVRFAAEDIAVSGDAFLRREPGARRMLVSTGVDYDAFNAWQRTVIGL</sequence>
<comment type="caution">
    <text evidence="2">The sequence shown here is derived from an EMBL/GenBank/DDBJ whole genome shotgun (WGS) entry which is preliminary data.</text>
</comment>
<dbReference type="InterPro" id="IPR001910">
    <property type="entry name" value="Inosine/uridine_hydrolase_dom"/>
</dbReference>
<dbReference type="SUPFAM" id="SSF53590">
    <property type="entry name" value="Nucleoside hydrolase"/>
    <property type="match status" value="1"/>
</dbReference>